<gene>
    <name evidence="1" type="ORF">Mal48_43480</name>
</gene>
<keyword evidence="2" id="KW-1185">Reference proteome</keyword>
<organism evidence="1 2">
    <name type="scientific">Thalassoglobus polymorphus</name>
    <dbReference type="NCBI Taxonomy" id="2527994"/>
    <lineage>
        <taxon>Bacteria</taxon>
        <taxon>Pseudomonadati</taxon>
        <taxon>Planctomycetota</taxon>
        <taxon>Planctomycetia</taxon>
        <taxon>Planctomycetales</taxon>
        <taxon>Planctomycetaceae</taxon>
        <taxon>Thalassoglobus</taxon>
    </lineage>
</organism>
<dbReference type="KEGG" id="tpol:Mal48_43480"/>
<name>A0A517QTW1_9PLAN</name>
<dbReference type="AlphaFoldDB" id="A0A517QTW1"/>
<dbReference type="Proteomes" id="UP000315724">
    <property type="component" value="Chromosome"/>
</dbReference>
<reference evidence="1 2" key="1">
    <citation type="submission" date="2019-02" db="EMBL/GenBank/DDBJ databases">
        <title>Deep-cultivation of Planctomycetes and their phenomic and genomic characterization uncovers novel biology.</title>
        <authorList>
            <person name="Wiegand S."/>
            <person name="Jogler M."/>
            <person name="Boedeker C."/>
            <person name="Pinto D."/>
            <person name="Vollmers J."/>
            <person name="Rivas-Marin E."/>
            <person name="Kohn T."/>
            <person name="Peeters S.H."/>
            <person name="Heuer A."/>
            <person name="Rast P."/>
            <person name="Oberbeckmann S."/>
            <person name="Bunk B."/>
            <person name="Jeske O."/>
            <person name="Meyerdierks A."/>
            <person name="Storesund J.E."/>
            <person name="Kallscheuer N."/>
            <person name="Luecker S."/>
            <person name="Lage O.M."/>
            <person name="Pohl T."/>
            <person name="Merkel B.J."/>
            <person name="Hornburger P."/>
            <person name="Mueller R.-W."/>
            <person name="Bruemmer F."/>
            <person name="Labrenz M."/>
            <person name="Spormann A.M."/>
            <person name="Op den Camp H."/>
            <person name="Overmann J."/>
            <person name="Amann R."/>
            <person name="Jetten M.S.M."/>
            <person name="Mascher T."/>
            <person name="Medema M.H."/>
            <person name="Devos D.P."/>
            <person name="Kaster A.-K."/>
            <person name="Ovreas L."/>
            <person name="Rohde M."/>
            <person name="Galperin M.Y."/>
            <person name="Jogler C."/>
        </authorList>
    </citation>
    <scope>NUCLEOTIDE SEQUENCE [LARGE SCALE GENOMIC DNA]</scope>
    <source>
        <strain evidence="1 2">Mal48</strain>
    </source>
</reference>
<proteinExistence type="predicted"/>
<evidence type="ECO:0000313" key="2">
    <source>
        <dbReference type="Proteomes" id="UP000315724"/>
    </source>
</evidence>
<accession>A0A517QTW1</accession>
<dbReference type="EMBL" id="CP036267">
    <property type="protein sequence ID" value="QDT35073.1"/>
    <property type="molecule type" value="Genomic_DNA"/>
</dbReference>
<protein>
    <submittedName>
        <fullName evidence="1">Uncharacterized protein</fullName>
    </submittedName>
</protein>
<sequence length="97" mass="10791">MERPTPTNIRMMLGKMLRGYYQQCQLAAVLLIAEAAFKILSHSEYGEAFETPERRAIQSIHPHIHATTETALLLKVTCQKNTAEADFGIGSSIRLCG</sequence>
<evidence type="ECO:0000313" key="1">
    <source>
        <dbReference type="EMBL" id="QDT35073.1"/>
    </source>
</evidence>